<dbReference type="GO" id="GO:0071949">
    <property type="term" value="F:FAD binding"/>
    <property type="evidence" value="ECO:0007669"/>
    <property type="project" value="InterPro"/>
</dbReference>
<dbReference type="GO" id="GO:0033540">
    <property type="term" value="P:fatty acid beta-oxidation using acyl-CoA oxidase"/>
    <property type="evidence" value="ECO:0007669"/>
    <property type="project" value="TreeGrafter"/>
</dbReference>
<dbReference type="PANTHER" id="PTHR10909:SF382">
    <property type="entry name" value="ACYL-COENZYME A OXIDASE"/>
    <property type="match status" value="1"/>
</dbReference>
<protein>
    <submittedName>
        <fullName evidence="1">Acyl-CoA dehydrogenase NM domain-like protein</fullName>
    </submittedName>
</protein>
<organism evidence="1 2">
    <name type="scientific">Mycena venus</name>
    <dbReference type="NCBI Taxonomy" id="2733690"/>
    <lineage>
        <taxon>Eukaryota</taxon>
        <taxon>Fungi</taxon>
        <taxon>Dikarya</taxon>
        <taxon>Basidiomycota</taxon>
        <taxon>Agaricomycotina</taxon>
        <taxon>Agaricomycetes</taxon>
        <taxon>Agaricomycetidae</taxon>
        <taxon>Agaricales</taxon>
        <taxon>Marasmiineae</taxon>
        <taxon>Mycenaceae</taxon>
        <taxon>Mycena</taxon>
    </lineage>
</organism>
<comment type="caution">
    <text evidence="1">The sequence shown here is derived from an EMBL/GenBank/DDBJ whole genome shotgun (WGS) entry which is preliminary data.</text>
</comment>
<gene>
    <name evidence="1" type="ORF">MVEN_00452200</name>
</gene>
<evidence type="ECO:0000313" key="2">
    <source>
        <dbReference type="Proteomes" id="UP000620124"/>
    </source>
</evidence>
<proteinExistence type="predicted"/>
<name>A0A8H6YVP6_9AGAR</name>
<dbReference type="Gene3D" id="2.40.110.10">
    <property type="entry name" value="Butyryl-CoA Dehydrogenase, subunit A, domain 2"/>
    <property type="match status" value="1"/>
</dbReference>
<dbReference type="GO" id="GO:0005504">
    <property type="term" value="F:fatty acid binding"/>
    <property type="evidence" value="ECO:0007669"/>
    <property type="project" value="TreeGrafter"/>
</dbReference>
<dbReference type="InterPro" id="IPR036250">
    <property type="entry name" value="AcylCo_DH-like_C"/>
</dbReference>
<dbReference type="GO" id="GO:0055088">
    <property type="term" value="P:lipid homeostasis"/>
    <property type="evidence" value="ECO:0007669"/>
    <property type="project" value="TreeGrafter"/>
</dbReference>
<dbReference type="GO" id="GO:0003997">
    <property type="term" value="F:acyl-CoA oxidase activity"/>
    <property type="evidence" value="ECO:0007669"/>
    <property type="project" value="InterPro"/>
</dbReference>
<dbReference type="InterPro" id="IPR046373">
    <property type="entry name" value="Acyl-CoA_Oxase/DH_mid-dom_sf"/>
</dbReference>
<dbReference type="GO" id="GO:0005777">
    <property type="term" value="C:peroxisome"/>
    <property type="evidence" value="ECO:0007669"/>
    <property type="project" value="InterPro"/>
</dbReference>
<dbReference type="Gene3D" id="1.20.140.10">
    <property type="entry name" value="Butyryl-CoA Dehydrogenase, subunit A, domain 3"/>
    <property type="match status" value="1"/>
</dbReference>
<dbReference type="InterPro" id="IPR009100">
    <property type="entry name" value="AcylCoA_DH/oxidase_NM_dom_sf"/>
</dbReference>
<reference evidence="1" key="1">
    <citation type="submission" date="2020-05" db="EMBL/GenBank/DDBJ databases">
        <title>Mycena genomes resolve the evolution of fungal bioluminescence.</title>
        <authorList>
            <person name="Tsai I.J."/>
        </authorList>
    </citation>
    <scope>NUCLEOTIDE SEQUENCE</scope>
    <source>
        <strain evidence="1">CCC161011</strain>
    </source>
</reference>
<dbReference type="Proteomes" id="UP000620124">
    <property type="component" value="Unassembled WGS sequence"/>
</dbReference>
<evidence type="ECO:0000313" key="1">
    <source>
        <dbReference type="EMBL" id="KAF7365782.1"/>
    </source>
</evidence>
<sequence length="531" mass="57907">MLSLARAKAIVRAYAFTVEDVENTTPIFWKMHVDPIMLLDTAAAFFTTIQVNQVAGTLSMYLKTQPYLRTKIEEILRFDVLAHYCATEVGHGLDAANLETIAVALPGGGFDLHTPTESAAKMFAPTTPNGMSSIALVLARLVCNGVNCGIRPFVVRISDGQKLMPGVKTKLLPPRGESTPVNHSLTYFNHVFLEEETLLGHKGPLSDGAAAHRLNFMHLTWRAAVGALACGSMGIPSLRRAAYIAGRYSQDRKIGPKENLTAIISFGTQYKPILVALAQAAVLTEFWKVVTDLFSDNDLDTRVRYAYATIAKAVCVHHAQSANMELSERLGGRGLFQFSDLISQHGVLRGIAVGMGNIVGLSIRLAFELLLGRFSLAASTNPSSLLAQHEIGLVDEGKKILGRTNHHRSNIANRIILPRCEAIVRAIGHRMAYDAAVKAKLDSRIIDLYEAAAVKLDSAWYIAGANYALSAQMADEDKALEAALPCLDHWLADTGVERYVQVPVLSSEHWKAFVDGLPEFESSDSSLRSRL</sequence>
<accession>A0A8H6YVP6</accession>
<keyword evidence="2" id="KW-1185">Reference proteome</keyword>
<dbReference type="OrthoDB" id="538336at2759"/>
<dbReference type="SUPFAM" id="SSF47203">
    <property type="entry name" value="Acyl-CoA dehydrogenase C-terminal domain-like"/>
    <property type="match status" value="1"/>
</dbReference>
<dbReference type="SUPFAM" id="SSF56645">
    <property type="entry name" value="Acyl-CoA dehydrogenase NM domain-like"/>
    <property type="match status" value="1"/>
</dbReference>
<dbReference type="EMBL" id="JACAZI010000003">
    <property type="protein sequence ID" value="KAF7365782.1"/>
    <property type="molecule type" value="Genomic_DNA"/>
</dbReference>
<dbReference type="InterPro" id="IPR012258">
    <property type="entry name" value="Acyl-CoA_oxidase"/>
</dbReference>
<dbReference type="PANTHER" id="PTHR10909">
    <property type="entry name" value="ELECTRON TRANSPORT OXIDOREDUCTASE"/>
    <property type="match status" value="1"/>
</dbReference>
<dbReference type="AlphaFoldDB" id="A0A8H6YVP6"/>